<dbReference type="PANTHER" id="PTHR31757:SF0">
    <property type="entry name" value="SLL0781 PROTEIN"/>
    <property type="match status" value="1"/>
</dbReference>
<reference evidence="1 2" key="4">
    <citation type="journal article" date="2009" name="Appl. Environ. Microbiol.">
        <title>Comparative genome-wide transcriptional profiling of Azorhizobium caulinodans ORS571 grown under free-living and symbiotic conditions.</title>
        <authorList>
            <person name="Tsukada S."/>
            <person name="Aono T."/>
            <person name="Akiba N."/>
            <person name="Lee KB."/>
            <person name="Liu CT."/>
            <person name="Toyazaki H."/>
            <person name="Oyaizu H."/>
        </authorList>
    </citation>
    <scope>NUCLEOTIDE SEQUENCE [LARGE SCALE GENOMIC DNA]</scope>
    <source>
        <strain evidence="2">ATCC 43989 / DSM 5975 / JCM 20966 / LMG 6465 / NBRC 14845 / NCIMB 13405 / ORS 571</strain>
    </source>
</reference>
<dbReference type="eggNOG" id="COG3558">
    <property type="taxonomic scope" value="Bacteria"/>
</dbReference>
<reference evidence="1 2" key="5">
    <citation type="journal article" date="2010" name="Appl. Environ. Microbiol.">
        <title>phrR-like gene praR of Azorhizobium caulinodans ORS571 is essential for symbiosis with Sesbania rostrata and is involved in expression of reb genes.</title>
        <authorList>
            <person name="Akiba N."/>
            <person name="Aono T."/>
            <person name="Toyazaki H."/>
            <person name="Sato S."/>
            <person name="Oyaizu H."/>
        </authorList>
    </citation>
    <scope>NUCLEOTIDE SEQUENCE [LARGE SCALE GENOMIC DNA]</scope>
    <source>
        <strain evidence="2">ATCC 43989 / DSM 5975 / JCM 20966 / LMG 6465 / NBRC 14845 / NCIMB 13405 / ORS 571</strain>
    </source>
</reference>
<dbReference type="SUPFAM" id="SSF54427">
    <property type="entry name" value="NTF2-like"/>
    <property type="match status" value="1"/>
</dbReference>
<reference evidence="1 2" key="6">
    <citation type="journal article" date="2011" name="Appl. Environ. Microbiol.">
        <title>Involvement of the azorhizobial chromosome partition gene (parA) in the onset of bacteroid differentiation during Sesbania rostrata stem nodule development.</title>
        <authorList>
            <person name="Liu CT."/>
            <person name="Lee KB."/>
            <person name="Wang YS."/>
            <person name="Peng MH."/>
            <person name="Lee KT."/>
            <person name="Suzuki S."/>
            <person name="Suzuki T."/>
            <person name="Oyaizu H."/>
        </authorList>
    </citation>
    <scope>NUCLEOTIDE SEQUENCE [LARGE SCALE GENOMIC DNA]</scope>
    <source>
        <strain evidence="2">ATCC 43989 / DSM 5975 / JCM 20966 / LMG 6465 / NBRC 14845 / NCIMB 13405 / ORS 571</strain>
    </source>
</reference>
<protein>
    <submittedName>
        <fullName evidence="1">Uncharacterized protein</fullName>
    </submittedName>
</protein>
<reference evidence="1 2" key="3">
    <citation type="journal article" date="2008" name="BMC Genomics">
        <title>The genome of the versatile nitrogen fixer Azorhizobium caulinodans ORS571.</title>
        <authorList>
            <person name="Lee KB."/>
            <person name="Backer P.D."/>
            <person name="Aono T."/>
            <person name="Liu CT."/>
            <person name="Suzuki S."/>
            <person name="Suzuki T."/>
            <person name="Kaneko T."/>
            <person name="Yamada M."/>
            <person name="Tabata S."/>
            <person name="Kupfer D.M."/>
            <person name="Najar F.Z."/>
            <person name="Wiley G.B."/>
            <person name="Roe B."/>
            <person name="Binnewies T.T."/>
            <person name="Ussery D.W."/>
            <person name="D'Haeze W."/>
            <person name="Herder J.D."/>
            <person name="Gevers D."/>
            <person name="Vereecke D."/>
            <person name="Holsters M."/>
            <person name="Oyaizu H."/>
        </authorList>
    </citation>
    <scope>NUCLEOTIDE SEQUENCE [LARGE SCALE GENOMIC DNA]</scope>
    <source>
        <strain evidence="2">ATCC 43989 / DSM 5975 / JCM 20966 / LMG 6465 / NBRC 14845 / NCIMB 13405 / ORS 571</strain>
    </source>
</reference>
<gene>
    <name evidence="1" type="ordered locus">AZC_4201</name>
</gene>
<dbReference type="EMBL" id="AP009384">
    <property type="protein sequence ID" value="BAF90199.1"/>
    <property type="molecule type" value="Genomic_DNA"/>
</dbReference>
<evidence type="ECO:0000313" key="2">
    <source>
        <dbReference type="Proteomes" id="UP000000270"/>
    </source>
</evidence>
<reference evidence="1 2" key="1">
    <citation type="journal article" date="2007" name="Appl. Environ. Microbiol.">
        <title>Rhizobial factors required for stem nodule maturation and maintenance in Sesbania rostrata-Azorhizobium caulinodans ORS571 symbiosis.</title>
        <authorList>
            <person name="Suzuki S."/>
            <person name="Aono T."/>
            <person name="Lee KB."/>
            <person name="Suzuki T."/>
            <person name="Liu CT."/>
            <person name="Miwa H."/>
            <person name="Wakao S."/>
            <person name="Iki T."/>
            <person name="Oyaizu H."/>
        </authorList>
    </citation>
    <scope>NUCLEOTIDE SEQUENCE [LARGE SCALE GENOMIC DNA]</scope>
    <source>
        <strain evidence="2">ATCC 43989 / DSM 5975 / JCM 20966 / LMG 6465 / NBRC 14845 / NCIMB 13405 / ORS 571</strain>
    </source>
</reference>
<proteinExistence type="predicted"/>
<dbReference type="Gene3D" id="3.10.450.50">
    <property type="match status" value="1"/>
</dbReference>
<dbReference type="STRING" id="438753.AZC_4201"/>
<dbReference type="KEGG" id="azc:AZC_4201"/>
<organism evidence="1 2">
    <name type="scientific">Azorhizobium caulinodans (strain ATCC 43989 / DSM 5975 / JCM 20966 / LMG 6465 / NBRC 14845 / NCIMB 13405 / ORS 571)</name>
    <dbReference type="NCBI Taxonomy" id="438753"/>
    <lineage>
        <taxon>Bacteria</taxon>
        <taxon>Pseudomonadati</taxon>
        <taxon>Pseudomonadota</taxon>
        <taxon>Alphaproteobacteria</taxon>
        <taxon>Hyphomicrobiales</taxon>
        <taxon>Xanthobacteraceae</taxon>
        <taxon>Azorhizobium</taxon>
    </lineage>
</organism>
<keyword evidence="2" id="KW-1185">Reference proteome</keyword>
<dbReference type="Proteomes" id="UP000000270">
    <property type="component" value="Chromosome"/>
</dbReference>
<sequence length="162" mass="18978">MRDTQEPAMSRPPLPPFTAETASLKARMAEDAWNTQDPEKVSLAYTTDSVWRNRSDFLVGRPAIVEFLTRKWQKELDYRLIKELWAFHDNRIAVRFQYEWHDAAGNWFRSYGNENWEFDEAGLMRNRQASINDVAIPGKDRKFLWDKGPRPQDYPGLTALGL</sequence>
<accession>A8HSN6</accession>
<dbReference type="PANTHER" id="PTHR31757">
    <property type="entry name" value="SLL0781 PROTEIN"/>
    <property type="match status" value="1"/>
</dbReference>
<dbReference type="InterPro" id="IPR009783">
    <property type="entry name" value="DUF1348"/>
</dbReference>
<name>A8HSN6_AZOC5</name>
<dbReference type="AlphaFoldDB" id="A8HSN6"/>
<dbReference type="InterPro" id="IPR032710">
    <property type="entry name" value="NTF2-like_dom_sf"/>
</dbReference>
<dbReference type="HOGENOM" id="CLU_112790_0_0_5"/>
<evidence type="ECO:0000313" key="1">
    <source>
        <dbReference type="EMBL" id="BAF90199.1"/>
    </source>
</evidence>
<dbReference type="Pfam" id="PF07080">
    <property type="entry name" value="DUF1348"/>
    <property type="match status" value="1"/>
</dbReference>
<reference evidence="2" key="2">
    <citation type="submission" date="2007-04" db="EMBL/GenBank/DDBJ databases">
        <title>Complete genome sequence of the nitrogen-fixing bacterium Azorhizobium caulinodans ORS571.</title>
        <authorList>
            <person name="Lee K.B."/>
            <person name="Backer P.D."/>
            <person name="Aono T."/>
            <person name="Liu C.T."/>
            <person name="Suzuki S."/>
            <person name="Suzuki T."/>
            <person name="Kaneko T."/>
            <person name="Yamada M."/>
            <person name="Tabata S."/>
            <person name="Kupfer D.M."/>
            <person name="Najar F.Z."/>
            <person name="Wiley G.B."/>
            <person name="Roe B."/>
            <person name="Binnewies T."/>
            <person name="Ussery D."/>
            <person name="Vereecke D."/>
            <person name="Gevers D."/>
            <person name="Holsters M."/>
            <person name="Oyaizu H."/>
        </authorList>
    </citation>
    <scope>NUCLEOTIDE SEQUENCE [LARGE SCALE GENOMIC DNA]</scope>
    <source>
        <strain evidence="2">ATCC 43989 / DSM 5975 / JCM 20966 / LMG 6465 / NBRC 14845 / NCIMB 13405 / ORS 571</strain>
    </source>
</reference>